<proteinExistence type="predicted"/>
<evidence type="ECO:0000256" key="5">
    <source>
        <dbReference type="SAM" id="Phobius"/>
    </source>
</evidence>
<evidence type="ECO:0000259" key="6">
    <source>
        <dbReference type="PROSITE" id="PS50262"/>
    </source>
</evidence>
<evidence type="ECO:0000313" key="9">
    <source>
        <dbReference type="WBParaSite" id="ECPE_0001464901-mRNA-1"/>
    </source>
</evidence>
<feature type="domain" description="G-protein coupled receptors family 1 profile" evidence="6">
    <location>
        <begin position="1"/>
        <end position="67"/>
    </location>
</feature>
<dbReference type="Proteomes" id="UP000272942">
    <property type="component" value="Unassembled WGS sequence"/>
</dbReference>
<evidence type="ECO:0000256" key="4">
    <source>
        <dbReference type="ARBA" id="ARBA00023136"/>
    </source>
</evidence>
<reference evidence="7 8" key="2">
    <citation type="submission" date="2018-11" db="EMBL/GenBank/DDBJ databases">
        <authorList>
            <consortium name="Pathogen Informatics"/>
        </authorList>
    </citation>
    <scope>NUCLEOTIDE SEQUENCE [LARGE SCALE GENOMIC DNA]</scope>
    <source>
        <strain evidence="7 8">Egypt</strain>
    </source>
</reference>
<dbReference type="Gene3D" id="1.20.1070.10">
    <property type="entry name" value="Rhodopsin 7-helix transmembrane proteins"/>
    <property type="match status" value="1"/>
</dbReference>
<dbReference type="InterPro" id="IPR017452">
    <property type="entry name" value="GPCR_Rhodpsn_7TM"/>
</dbReference>
<dbReference type="InterPro" id="IPR000276">
    <property type="entry name" value="GPCR_Rhodpsn"/>
</dbReference>
<evidence type="ECO:0000313" key="8">
    <source>
        <dbReference type="Proteomes" id="UP000272942"/>
    </source>
</evidence>
<evidence type="ECO:0000313" key="7">
    <source>
        <dbReference type="EMBL" id="VDP91881.1"/>
    </source>
</evidence>
<dbReference type="PROSITE" id="PS50262">
    <property type="entry name" value="G_PROTEIN_RECEP_F1_2"/>
    <property type="match status" value="1"/>
</dbReference>
<dbReference type="SUPFAM" id="SSF81321">
    <property type="entry name" value="Family A G protein-coupled receptor-like"/>
    <property type="match status" value="1"/>
</dbReference>
<dbReference type="CDD" id="cd00637">
    <property type="entry name" value="7tm_classA_rhodopsin-like"/>
    <property type="match status" value="1"/>
</dbReference>
<keyword evidence="8" id="KW-1185">Reference proteome</keyword>
<evidence type="ECO:0000256" key="3">
    <source>
        <dbReference type="ARBA" id="ARBA00022989"/>
    </source>
</evidence>
<protein>
    <submittedName>
        <fullName evidence="9">G_PROTEIN_RECEP_F1_2 domain-containing protein</fullName>
    </submittedName>
</protein>
<reference evidence="9" key="1">
    <citation type="submission" date="2016-06" db="UniProtKB">
        <authorList>
            <consortium name="WormBaseParasite"/>
        </authorList>
    </citation>
    <scope>IDENTIFICATION</scope>
</reference>
<keyword evidence="2 5" id="KW-0812">Transmembrane</keyword>
<evidence type="ECO:0000256" key="2">
    <source>
        <dbReference type="ARBA" id="ARBA00022692"/>
    </source>
</evidence>
<dbReference type="GO" id="GO:0004930">
    <property type="term" value="F:G protein-coupled receptor activity"/>
    <property type="evidence" value="ECO:0007669"/>
    <property type="project" value="InterPro"/>
</dbReference>
<accession>A0A183B5X4</accession>
<dbReference type="WBParaSite" id="ECPE_0001464901-mRNA-1">
    <property type="protein sequence ID" value="ECPE_0001464901-mRNA-1"/>
    <property type="gene ID" value="ECPE_0001464901"/>
</dbReference>
<keyword evidence="3 5" id="KW-1133">Transmembrane helix</keyword>
<dbReference type="AlphaFoldDB" id="A0A183B5X4"/>
<comment type="subcellular location">
    <subcellularLocation>
        <location evidence="1">Membrane</location>
    </subcellularLocation>
</comment>
<organism evidence="9">
    <name type="scientific">Echinostoma caproni</name>
    <dbReference type="NCBI Taxonomy" id="27848"/>
    <lineage>
        <taxon>Eukaryota</taxon>
        <taxon>Metazoa</taxon>
        <taxon>Spiralia</taxon>
        <taxon>Lophotrochozoa</taxon>
        <taxon>Platyhelminthes</taxon>
        <taxon>Trematoda</taxon>
        <taxon>Digenea</taxon>
        <taxon>Plagiorchiida</taxon>
        <taxon>Echinostomata</taxon>
        <taxon>Echinostomatoidea</taxon>
        <taxon>Echinostomatidae</taxon>
        <taxon>Echinostoma</taxon>
    </lineage>
</organism>
<dbReference type="EMBL" id="UZAN01058021">
    <property type="protein sequence ID" value="VDP91881.1"/>
    <property type="molecule type" value="Genomic_DNA"/>
</dbReference>
<gene>
    <name evidence="7" type="ORF">ECPE_LOCUS14609</name>
</gene>
<keyword evidence="4 5" id="KW-0472">Membrane</keyword>
<dbReference type="Pfam" id="PF00001">
    <property type="entry name" value="7tm_1"/>
    <property type="match status" value="1"/>
</dbReference>
<evidence type="ECO:0000256" key="1">
    <source>
        <dbReference type="ARBA" id="ARBA00004370"/>
    </source>
</evidence>
<name>A0A183B5X4_9TREM</name>
<dbReference type="GO" id="GO:0016020">
    <property type="term" value="C:membrane"/>
    <property type="evidence" value="ECO:0007669"/>
    <property type="project" value="UniProtKB-SubCell"/>
</dbReference>
<dbReference type="OrthoDB" id="9996086at2759"/>
<sequence>MVVISLERYFAIVWCVVPGMRLSRRRAWISIVLIWIWAAIWPSPPLFGIGNVARDNESATNMRLPCL</sequence>
<feature type="transmembrane region" description="Helical" evidence="5">
    <location>
        <begin position="27"/>
        <end position="44"/>
    </location>
</feature>